<accession>A0A5B8MDE7</accession>
<feature type="domain" description="C2" evidence="8">
    <location>
        <begin position="563"/>
        <end position="682"/>
    </location>
</feature>
<dbReference type="SUPFAM" id="SSF49562">
    <property type="entry name" value="C2 domain (Calcium/lipid-binding domain, CaLB)"/>
    <property type="match status" value="3"/>
</dbReference>
<feature type="domain" description="SMP-LTD" evidence="9">
    <location>
        <begin position="95"/>
        <end position="279"/>
    </location>
</feature>
<dbReference type="GO" id="GO:0008289">
    <property type="term" value="F:lipid binding"/>
    <property type="evidence" value="ECO:0007669"/>
    <property type="project" value="UniProtKB-KW"/>
</dbReference>
<evidence type="ECO:0000313" key="10">
    <source>
        <dbReference type="EMBL" id="QDZ18261.1"/>
    </source>
</evidence>
<evidence type="ECO:0000256" key="7">
    <source>
        <dbReference type="SAM" id="Phobius"/>
    </source>
</evidence>
<dbReference type="GO" id="GO:0016020">
    <property type="term" value="C:membrane"/>
    <property type="evidence" value="ECO:0007669"/>
    <property type="project" value="UniProtKB-SubCell"/>
</dbReference>
<sequence length="745" mass="83680">MGLPKEEDKAFVRRLKKQSTKNARVRYGKIFGVALLLAPLIWLEHYLVGQGTYFTGILLTVYICSHVFDVKAQNARDDLLDRAKIERALTSYKTPNESTLWLGAFMDSFWEDLIEEKIATIVYDAISGIIAEKKPAFVSKMEIESCGFGSNPPNVNNFVVQGTDDPDLKVMEFDVDFNGKDFRLIIKAIGADEYMLLKGRHFSVKLTALGFKFRARLYIHKGTNMLFITAVNRPKFYLFDSHMAGISPKAIPFFNVKDFLESSFEKAIVEPKRVVLLMEEIILGRLPAEPHGGKLKLQVRSCESIPVSDAKYLMMPQIVVSTDLNTFRSKVLKGSDPDVDESYDIEVNGAKGCVELLVIDVNNDNARIGTSRFDFAIARGNCTTIWTENVAGLPMCKKLEEEEEEGWEADLPIKGTNGMMKVVISSVKWEFDEGAAASLSPTRKEPSTIVLFIIKARHLEGKDRGGTSDPYALVKYGKSYSKKTSVITKTTSPIWAETFVFERRHGRHGDIIDVEIFDKDKVKSESLGKCKISLKGLKYGHNRKEWKHLRNCSSGQIFYSVTHKKGTPFNISHKDLFADAGLTNTLVVSVVEAKNLIKADKDGDSDPYVSLEYGQTKKKSEVFSDNLNPQFNFFALFPYSADEKTLNLVLKDYNRVGKAKPLGSVKIDVQTLGERESVEDWFPLKGVPTGQVLVQVYRTKAGEENDGDEGGIRLTPDEGDNFSRKRKSSIFSFKVKNPRKLSVIE</sequence>
<evidence type="ECO:0000259" key="8">
    <source>
        <dbReference type="PROSITE" id="PS50004"/>
    </source>
</evidence>
<organism evidence="10 11">
    <name type="scientific">Chloropicon primus</name>
    <dbReference type="NCBI Taxonomy" id="1764295"/>
    <lineage>
        <taxon>Eukaryota</taxon>
        <taxon>Viridiplantae</taxon>
        <taxon>Chlorophyta</taxon>
        <taxon>Chloropicophyceae</taxon>
        <taxon>Chloropicales</taxon>
        <taxon>Chloropicaceae</taxon>
        <taxon>Chloropicon</taxon>
    </lineage>
</organism>
<evidence type="ECO:0000313" key="11">
    <source>
        <dbReference type="Proteomes" id="UP000316726"/>
    </source>
</evidence>
<evidence type="ECO:0000256" key="3">
    <source>
        <dbReference type="ARBA" id="ARBA00023055"/>
    </source>
</evidence>
<dbReference type="Proteomes" id="UP000316726">
    <property type="component" value="Chromosome 1"/>
</dbReference>
<dbReference type="AlphaFoldDB" id="A0A5B8MDE7"/>
<keyword evidence="7" id="KW-0812">Transmembrane</keyword>
<keyword evidence="3" id="KW-0445">Lipid transport</keyword>
<dbReference type="PANTHER" id="PTHR47264:SF3">
    <property type="entry name" value="SYNAPTOTAGMIN-5 ISOFORM X1"/>
    <property type="match status" value="1"/>
</dbReference>
<proteinExistence type="predicted"/>
<gene>
    <name evidence="10" type="ORF">A3770_01p07790</name>
</gene>
<dbReference type="GO" id="GO:0006869">
    <property type="term" value="P:lipid transport"/>
    <property type="evidence" value="ECO:0007669"/>
    <property type="project" value="UniProtKB-KW"/>
</dbReference>
<dbReference type="CDD" id="cd00030">
    <property type="entry name" value="C2"/>
    <property type="match status" value="2"/>
</dbReference>
<feature type="domain" description="C2" evidence="8">
    <location>
        <begin position="429"/>
        <end position="547"/>
    </location>
</feature>
<keyword evidence="7" id="KW-1133">Transmembrane helix</keyword>
<dbReference type="SMART" id="SM00239">
    <property type="entry name" value="C2"/>
    <property type="match status" value="3"/>
</dbReference>
<dbReference type="Pfam" id="PF00168">
    <property type="entry name" value="C2"/>
    <property type="match status" value="3"/>
</dbReference>
<feature type="transmembrane region" description="Helical" evidence="7">
    <location>
        <begin position="23"/>
        <end position="42"/>
    </location>
</feature>
<evidence type="ECO:0000259" key="9">
    <source>
        <dbReference type="PROSITE" id="PS51847"/>
    </source>
</evidence>
<keyword evidence="11" id="KW-1185">Reference proteome</keyword>
<dbReference type="PANTHER" id="PTHR47264">
    <property type="entry name" value="OS01G0128800 PROTEIN"/>
    <property type="match status" value="1"/>
</dbReference>
<dbReference type="OrthoDB" id="270970at2759"/>
<dbReference type="InterPro" id="IPR035892">
    <property type="entry name" value="C2_domain_sf"/>
</dbReference>
<dbReference type="InterPro" id="IPR000008">
    <property type="entry name" value="C2_dom"/>
</dbReference>
<dbReference type="EMBL" id="CP031034">
    <property type="protein sequence ID" value="QDZ18261.1"/>
    <property type="molecule type" value="Genomic_DNA"/>
</dbReference>
<evidence type="ECO:0008006" key="12">
    <source>
        <dbReference type="Google" id="ProtNLM"/>
    </source>
</evidence>
<evidence type="ECO:0000256" key="4">
    <source>
        <dbReference type="ARBA" id="ARBA00023121"/>
    </source>
</evidence>
<dbReference type="PROSITE" id="PS51847">
    <property type="entry name" value="SMP"/>
    <property type="match status" value="1"/>
</dbReference>
<evidence type="ECO:0000256" key="6">
    <source>
        <dbReference type="SAM" id="MobiDB-lite"/>
    </source>
</evidence>
<reference evidence="10 11" key="1">
    <citation type="submission" date="2018-07" db="EMBL/GenBank/DDBJ databases">
        <title>The complete nuclear genome of the prasinophyte Chloropicon primus (CCMP1205).</title>
        <authorList>
            <person name="Pombert J.-F."/>
            <person name="Otis C."/>
            <person name="Turmel M."/>
            <person name="Lemieux C."/>
        </authorList>
    </citation>
    <scope>NUCLEOTIDE SEQUENCE [LARGE SCALE GENOMIC DNA]</scope>
    <source>
        <strain evidence="10 11">CCMP1205</strain>
    </source>
</reference>
<keyword evidence="5 7" id="KW-0472">Membrane</keyword>
<keyword evidence="2" id="KW-0813">Transport</keyword>
<dbReference type="Gene3D" id="2.60.40.150">
    <property type="entry name" value="C2 domain"/>
    <property type="match status" value="2"/>
</dbReference>
<keyword evidence="4" id="KW-0446">Lipid-binding</keyword>
<dbReference type="PROSITE" id="PS50004">
    <property type="entry name" value="C2"/>
    <property type="match status" value="2"/>
</dbReference>
<protein>
    <recommendedName>
        <fullName evidence="12">C2 domain-containing protein</fullName>
    </recommendedName>
</protein>
<dbReference type="STRING" id="1764295.A0A5B8MDE7"/>
<name>A0A5B8MDE7_9CHLO</name>
<feature type="region of interest" description="Disordered" evidence="6">
    <location>
        <begin position="703"/>
        <end position="724"/>
    </location>
</feature>
<dbReference type="InterPro" id="IPR031468">
    <property type="entry name" value="SMP_LBD"/>
</dbReference>
<evidence type="ECO:0000256" key="2">
    <source>
        <dbReference type="ARBA" id="ARBA00022448"/>
    </source>
</evidence>
<evidence type="ECO:0000256" key="1">
    <source>
        <dbReference type="ARBA" id="ARBA00004370"/>
    </source>
</evidence>
<evidence type="ECO:0000256" key="5">
    <source>
        <dbReference type="ARBA" id="ARBA00023136"/>
    </source>
</evidence>
<comment type="subcellular location">
    <subcellularLocation>
        <location evidence="1">Membrane</location>
    </subcellularLocation>
</comment>